<dbReference type="InterPro" id="IPR036770">
    <property type="entry name" value="Ankyrin_rpt-contain_sf"/>
</dbReference>
<dbReference type="OrthoDB" id="426293at2759"/>
<dbReference type="SUPFAM" id="SSF48403">
    <property type="entry name" value="Ankyrin repeat"/>
    <property type="match status" value="1"/>
</dbReference>
<dbReference type="PROSITE" id="PS50297">
    <property type="entry name" value="ANK_REP_REGION"/>
    <property type="match status" value="2"/>
</dbReference>
<dbReference type="Proteomes" id="UP000554235">
    <property type="component" value="Unassembled WGS sequence"/>
</dbReference>
<dbReference type="InterPro" id="IPR002110">
    <property type="entry name" value="Ankyrin_rpt"/>
</dbReference>
<organism evidence="4 5">
    <name type="scientific">Fusarium albosuccineum</name>
    <dbReference type="NCBI Taxonomy" id="1237068"/>
    <lineage>
        <taxon>Eukaryota</taxon>
        <taxon>Fungi</taxon>
        <taxon>Dikarya</taxon>
        <taxon>Ascomycota</taxon>
        <taxon>Pezizomycotina</taxon>
        <taxon>Sordariomycetes</taxon>
        <taxon>Hypocreomycetidae</taxon>
        <taxon>Hypocreales</taxon>
        <taxon>Nectriaceae</taxon>
        <taxon>Fusarium</taxon>
        <taxon>Fusarium decemcellulare species complex</taxon>
    </lineage>
</organism>
<accession>A0A8H4PAB6</accession>
<evidence type="ECO:0000256" key="2">
    <source>
        <dbReference type="SAM" id="MobiDB-lite"/>
    </source>
</evidence>
<dbReference type="InterPro" id="IPR052895">
    <property type="entry name" value="HetReg/Transcr_Mod"/>
</dbReference>
<keyword evidence="5" id="KW-1185">Reference proteome</keyword>
<dbReference type="AlphaFoldDB" id="A0A8H4PAB6"/>
<evidence type="ECO:0000313" key="5">
    <source>
        <dbReference type="Proteomes" id="UP000554235"/>
    </source>
</evidence>
<keyword evidence="1" id="KW-0040">ANK repeat</keyword>
<dbReference type="Pfam" id="PF00023">
    <property type="entry name" value="Ank"/>
    <property type="match status" value="1"/>
</dbReference>
<protein>
    <submittedName>
        <fullName evidence="4">Heterokaryon incompatibility</fullName>
    </submittedName>
</protein>
<evidence type="ECO:0000259" key="3">
    <source>
        <dbReference type="Pfam" id="PF06985"/>
    </source>
</evidence>
<dbReference type="Gene3D" id="1.25.40.20">
    <property type="entry name" value="Ankyrin repeat-containing domain"/>
    <property type="match status" value="1"/>
</dbReference>
<dbReference type="Pfam" id="PF06985">
    <property type="entry name" value="HET"/>
    <property type="match status" value="1"/>
</dbReference>
<feature type="domain" description="Heterokaryon incompatibility" evidence="3">
    <location>
        <begin position="67"/>
        <end position="220"/>
    </location>
</feature>
<feature type="repeat" description="ANK" evidence="1">
    <location>
        <begin position="835"/>
        <end position="867"/>
    </location>
</feature>
<name>A0A8H4PAB6_9HYPO</name>
<dbReference type="EMBL" id="JAADYS010001602">
    <property type="protein sequence ID" value="KAF4462031.1"/>
    <property type="molecule type" value="Genomic_DNA"/>
</dbReference>
<feature type="region of interest" description="Disordered" evidence="2">
    <location>
        <begin position="592"/>
        <end position="613"/>
    </location>
</feature>
<sequence>MPEHVNFYTPENSAFYSRFRYSDLDPDSECIRLLRIKPPKTPDLIKMEEIKCDLLDNISLGSIRGKYTTLSYCAGSPHDIETVVINGIPFNAFANLGHALRQARHFWIEGGDQDELLLWADQICINQNNPLERTHQVKLMADIYTASEQVLVSLSTEHDPEGGLEWLQGAVPVMKRWREHHRRAPSLKPDPRGFHGVGLNAFLETILSSSWWARAWIRQEFICSPNAHFMATFESIHWEALEEFMSVYWANFNTFNTNETCPYELNQKGQASSPCLACLFRDDGTTRQEGFRAFKLLSAKRNWVPFPELERDLRSQLLETYLCKASDPRDLMYAFLGISDRCYGIFPDYSPHISFQEICTQLAHNIICHDTNLDLLHWAYVTHRASQDPDWPSWVPDWRTKITALGFMSKRDRARHSTGISFSKDDKDNQKRILDVRGVLCTKLRSDPVLDNVSNFDSKVLSVTSENMMVRGRGKKDDEVWALDGTCFLYILRRRGQYHQLVGEVVCWKPIPEHYPLRFEDYDMPGLEGRENAAHTGLETVRISYGDDEWSLSGENAMGALEEECLADKNNSDGSSGTGCGTYIVEVSGQGEGHTETNSVAGPAGFRGPITTPSRARIDGCETTVDHQDIPESLGKDDMGCGDIMTKTFKDYKLTPGNIGEVRLERLHCWSETYDTLDEAASIGDVERLRQTIAAEKPPIPEHIIQRLLSAAIWKNQISVVEFLLAEHRPSKIEEEPYRAAVYAGSMPIVSALVAVDPSIINMYFDRRGSALLVACQSRQRPEFLRFLLELGEDPNADPDCTFLRALGWAAGLYQRSWPGLEVVQLLVSYGAKLEHTSALEYAARENHEDIMRYLLDLGADHDRDTHELFMNSEGRDLPIHTAARRGNTGIVKMLLEHGVDVECKNGRGQTAAQVAEQVQREQGTNLQLSDVTALLEHWTRDE</sequence>
<evidence type="ECO:0000313" key="4">
    <source>
        <dbReference type="EMBL" id="KAF4462031.1"/>
    </source>
</evidence>
<comment type="caution">
    <text evidence="4">The sequence shown here is derived from an EMBL/GenBank/DDBJ whole genome shotgun (WGS) entry which is preliminary data.</text>
</comment>
<evidence type="ECO:0000256" key="1">
    <source>
        <dbReference type="PROSITE-ProRule" id="PRU00023"/>
    </source>
</evidence>
<gene>
    <name evidence="4" type="ORF">FALBO_11165</name>
</gene>
<proteinExistence type="predicted"/>
<dbReference type="PANTHER" id="PTHR24148:SF64">
    <property type="entry name" value="HETEROKARYON INCOMPATIBILITY DOMAIN-CONTAINING PROTEIN"/>
    <property type="match status" value="1"/>
</dbReference>
<dbReference type="PANTHER" id="PTHR24148">
    <property type="entry name" value="ANKYRIN REPEAT DOMAIN-CONTAINING PROTEIN 39 HOMOLOG-RELATED"/>
    <property type="match status" value="1"/>
</dbReference>
<dbReference type="PROSITE" id="PS50088">
    <property type="entry name" value="ANK_REPEAT"/>
    <property type="match status" value="2"/>
</dbReference>
<feature type="repeat" description="ANK" evidence="1">
    <location>
        <begin position="875"/>
        <end position="907"/>
    </location>
</feature>
<dbReference type="SMART" id="SM00248">
    <property type="entry name" value="ANK"/>
    <property type="match status" value="3"/>
</dbReference>
<dbReference type="InterPro" id="IPR010730">
    <property type="entry name" value="HET"/>
</dbReference>
<dbReference type="Pfam" id="PF13857">
    <property type="entry name" value="Ank_5"/>
    <property type="match status" value="1"/>
</dbReference>
<reference evidence="4 5" key="1">
    <citation type="submission" date="2020-01" db="EMBL/GenBank/DDBJ databases">
        <title>Identification and distribution of gene clusters putatively required for synthesis of sphingolipid metabolism inhibitors in phylogenetically diverse species of the filamentous fungus Fusarium.</title>
        <authorList>
            <person name="Kim H.-S."/>
            <person name="Busman M."/>
            <person name="Brown D.W."/>
            <person name="Divon H."/>
            <person name="Uhlig S."/>
            <person name="Proctor R.H."/>
        </authorList>
    </citation>
    <scope>NUCLEOTIDE SEQUENCE [LARGE SCALE GENOMIC DNA]</scope>
    <source>
        <strain evidence="4 5">NRRL 20459</strain>
    </source>
</reference>